<dbReference type="AlphaFoldDB" id="A0A127Q7B2"/>
<keyword evidence="3 7" id="KW-0808">Transferase</keyword>
<dbReference type="GO" id="GO:0032259">
    <property type="term" value="P:methylation"/>
    <property type="evidence" value="ECO:0007669"/>
    <property type="project" value="UniProtKB-KW"/>
</dbReference>
<dbReference type="PIRSF" id="PIRSF003085">
    <property type="entry name" value="CMAS"/>
    <property type="match status" value="1"/>
</dbReference>
<dbReference type="GO" id="GO:0008168">
    <property type="term" value="F:methyltransferase activity"/>
    <property type="evidence" value="ECO:0007669"/>
    <property type="project" value="UniProtKB-KW"/>
</dbReference>
<evidence type="ECO:0000256" key="3">
    <source>
        <dbReference type="ARBA" id="ARBA00022679"/>
    </source>
</evidence>
<protein>
    <submittedName>
        <fullName evidence="7">Methyltransferase domain protein</fullName>
    </submittedName>
</protein>
<evidence type="ECO:0000256" key="5">
    <source>
        <dbReference type="ARBA" id="ARBA00023098"/>
    </source>
</evidence>
<dbReference type="InterPro" id="IPR003333">
    <property type="entry name" value="CMAS"/>
</dbReference>
<dbReference type="InterPro" id="IPR050723">
    <property type="entry name" value="CFA/CMAS"/>
</dbReference>
<dbReference type="SUPFAM" id="SSF53335">
    <property type="entry name" value="S-adenosyl-L-methionine-dependent methyltransferases"/>
    <property type="match status" value="1"/>
</dbReference>
<feature type="active site" evidence="6">
    <location>
        <position position="384"/>
    </location>
</feature>
<dbReference type="InterPro" id="IPR029063">
    <property type="entry name" value="SAM-dependent_MTases_sf"/>
</dbReference>
<dbReference type="EMBL" id="CP013234">
    <property type="protein sequence ID" value="AMP05970.1"/>
    <property type="molecule type" value="Genomic_DNA"/>
</dbReference>
<comment type="similarity">
    <text evidence="1">Belongs to the CFA/CMAS family.</text>
</comment>
<dbReference type="CDD" id="cd02440">
    <property type="entry name" value="AdoMet_MTases"/>
    <property type="match status" value="1"/>
</dbReference>
<dbReference type="PANTHER" id="PTHR43667">
    <property type="entry name" value="CYCLOPROPANE-FATTY-ACYL-PHOSPHOLIPID SYNTHASE"/>
    <property type="match status" value="1"/>
</dbReference>
<reference evidence="7 8" key="1">
    <citation type="submission" date="2015-11" db="EMBL/GenBank/DDBJ databases">
        <title>Exploring the genomic traits of fungus-feeding bacterial genus Collimonas.</title>
        <authorList>
            <person name="Song C."/>
            <person name="Schmidt R."/>
            <person name="de Jager V."/>
            <person name="Krzyzanowska D."/>
            <person name="Jongedijk E."/>
            <person name="Cankar K."/>
            <person name="Beekwilder J."/>
            <person name="van Veen A."/>
            <person name="de Boer W."/>
            <person name="van Veen J.A."/>
            <person name="Garbeva P."/>
        </authorList>
    </citation>
    <scope>NUCLEOTIDE SEQUENCE [LARGE SCALE GENOMIC DNA]</scope>
    <source>
        <strain evidence="7 8">Ter91</strain>
    </source>
</reference>
<accession>A0A127Q7B2</accession>
<organism evidence="7 8">
    <name type="scientific">Collimonas pratensis</name>
    <dbReference type="NCBI Taxonomy" id="279113"/>
    <lineage>
        <taxon>Bacteria</taxon>
        <taxon>Pseudomonadati</taxon>
        <taxon>Pseudomonadota</taxon>
        <taxon>Betaproteobacteria</taxon>
        <taxon>Burkholderiales</taxon>
        <taxon>Oxalobacteraceae</taxon>
        <taxon>Collimonas</taxon>
    </lineage>
</organism>
<dbReference type="KEGG" id="cpra:CPter91_3649"/>
<evidence type="ECO:0000313" key="8">
    <source>
        <dbReference type="Proteomes" id="UP000074561"/>
    </source>
</evidence>
<keyword evidence="4" id="KW-0949">S-adenosyl-L-methionine</keyword>
<dbReference type="Proteomes" id="UP000074561">
    <property type="component" value="Chromosome"/>
</dbReference>
<evidence type="ECO:0000313" key="7">
    <source>
        <dbReference type="EMBL" id="AMP05970.1"/>
    </source>
</evidence>
<keyword evidence="5" id="KW-0443">Lipid metabolism</keyword>
<name>A0A127Q7B2_9BURK</name>
<dbReference type="GO" id="GO:0008610">
    <property type="term" value="P:lipid biosynthetic process"/>
    <property type="evidence" value="ECO:0007669"/>
    <property type="project" value="InterPro"/>
</dbReference>
<proteinExistence type="inferred from homology"/>
<dbReference type="PATRIC" id="fig|279113.9.peg.3620"/>
<keyword evidence="2 7" id="KW-0489">Methyltransferase</keyword>
<sequence length="403" mass="46296">MSQTQIFAGVPRTVPSAAKLFLNLLTYLQSGHLQLITPEGNILMFGDLHQAPSATLQINDWRACARIMRAGDIGFAESYADNWINTPDLTALLRLAIRNESALNRMVFGGKLATLWYRIRHLLRPNTRNGSRRNIHAHYDIGNDFYRLWLDPSLTYSSAVFDGDYSLSLHDAQIKKYQRIIDKLGLCDGDHVLEIGCGWGGFAEHAARSGIRVTGVTISPSQLLIAQERIAHQGLQHLVNLQLCDYRDLDSQYDAVVSIEMFEAVGERFWNEYFKTVTARLKPNGKALIQSITIDESYFERYRSSTDFIQEYIFPGGMLPSPERFCQHAYDAGLHTLEQYAFGQDYAETLRRWHLACEQQSDVINQQGFNQRFTRIWRMYFNYCEAGFDEGRTNVIQFLLHRR</sequence>
<evidence type="ECO:0000256" key="2">
    <source>
        <dbReference type="ARBA" id="ARBA00022603"/>
    </source>
</evidence>
<dbReference type="Gene3D" id="3.40.50.150">
    <property type="entry name" value="Vaccinia Virus protein VP39"/>
    <property type="match status" value="1"/>
</dbReference>
<evidence type="ECO:0000256" key="4">
    <source>
        <dbReference type="ARBA" id="ARBA00022691"/>
    </source>
</evidence>
<gene>
    <name evidence="7" type="ORF">CPter91_3649</name>
</gene>
<dbReference type="RefSeq" id="WP_061942209.1">
    <property type="nucleotide sequence ID" value="NZ_CP013234.1"/>
</dbReference>
<dbReference type="OrthoDB" id="9782855at2"/>
<dbReference type="Pfam" id="PF02353">
    <property type="entry name" value="CMAS"/>
    <property type="match status" value="1"/>
</dbReference>
<dbReference type="PANTHER" id="PTHR43667:SF2">
    <property type="entry name" value="FATTY ACID C-METHYL TRANSFERASE"/>
    <property type="match status" value="1"/>
</dbReference>
<evidence type="ECO:0000256" key="1">
    <source>
        <dbReference type="ARBA" id="ARBA00010815"/>
    </source>
</evidence>
<evidence type="ECO:0000256" key="6">
    <source>
        <dbReference type="PIRSR" id="PIRSR003085-1"/>
    </source>
</evidence>
<dbReference type="STRING" id="279113.CPter91_3649"/>